<reference evidence="3 4" key="1">
    <citation type="submission" date="2015-01" db="EMBL/GenBank/DDBJ databases">
        <title>Genome of allotetraploid Gossypium barbadense reveals genomic plasticity and fiber elongation in cotton evolution.</title>
        <authorList>
            <person name="Chen X."/>
            <person name="Liu X."/>
            <person name="Zhao B."/>
            <person name="Zheng H."/>
            <person name="Hu Y."/>
            <person name="Lu G."/>
            <person name="Yang C."/>
            <person name="Chen J."/>
            <person name="Shan C."/>
            <person name="Zhang L."/>
            <person name="Zhou Y."/>
            <person name="Wang L."/>
            <person name="Guo W."/>
            <person name="Bai Y."/>
            <person name="Ruan J."/>
            <person name="Shangguan X."/>
            <person name="Mao Y."/>
            <person name="Jiang J."/>
            <person name="Zhu Y."/>
            <person name="Lei J."/>
            <person name="Kang H."/>
            <person name="Chen S."/>
            <person name="He X."/>
            <person name="Wang R."/>
            <person name="Wang Y."/>
            <person name="Chen J."/>
            <person name="Wang L."/>
            <person name="Yu S."/>
            <person name="Wang B."/>
            <person name="Wei J."/>
            <person name="Song S."/>
            <person name="Lu X."/>
            <person name="Gao Z."/>
            <person name="Gu W."/>
            <person name="Deng X."/>
            <person name="Ma D."/>
            <person name="Wang S."/>
            <person name="Liang W."/>
            <person name="Fang L."/>
            <person name="Cai C."/>
            <person name="Zhu X."/>
            <person name="Zhou B."/>
            <person name="Zhang Y."/>
            <person name="Chen Z."/>
            <person name="Xu S."/>
            <person name="Zhu R."/>
            <person name="Wang S."/>
            <person name="Zhang T."/>
            <person name="Zhao G."/>
        </authorList>
    </citation>
    <scope>NUCLEOTIDE SEQUENCE [LARGE SCALE GENOMIC DNA]</scope>
    <source>
        <strain evidence="4">cv. Xinhai21</strain>
        <tissue evidence="3">Leaf</tissue>
    </source>
</reference>
<accession>A0A2P5YP01</accession>
<dbReference type="AlphaFoldDB" id="A0A2P5YP01"/>
<evidence type="ECO:0000313" key="3">
    <source>
        <dbReference type="EMBL" id="PPS17312.1"/>
    </source>
</evidence>
<keyword evidence="2" id="KW-0812">Transmembrane</keyword>
<dbReference type="PANTHER" id="PTHR36738">
    <property type="entry name" value="EXPRESSED PROTEIN"/>
    <property type="match status" value="1"/>
</dbReference>
<protein>
    <submittedName>
        <fullName evidence="3">Uncharacterized protein</fullName>
    </submittedName>
</protein>
<dbReference type="EMBL" id="KZ662940">
    <property type="protein sequence ID" value="PPS17312.1"/>
    <property type="molecule type" value="Genomic_DNA"/>
</dbReference>
<gene>
    <name evidence="3" type="ORF">GOBAR_AA03288</name>
</gene>
<keyword evidence="1" id="KW-0175">Coiled coil</keyword>
<feature type="transmembrane region" description="Helical" evidence="2">
    <location>
        <begin position="646"/>
        <end position="666"/>
    </location>
</feature>
<dbReference type="InterPro" id="IPR025067">
    <property type="entry name" value="DUF4079"/>
</dbReference>
<feature type="transmembrane region" description="Helical" evidence="2">
    <location>
        <begin position="571"/>
        <end position="593"/>
    </location>
</feature>
<name>A0A2P5YP01_GOSBA</name>
<dbReference type="GO" id="GO:0016020">
    <property type="term" value="C:membrane"/>
    <property type="evidence" value="ECO:0007669"/>
    <property type="project" value="TreeGrafter"/>
</dbReference>
<keyword evidence="2" id="KW-1133">Transmembrane helix</keyword>
<feature type="transmembrane region" description="Helical" evidence="2">
    <location>
        <begin position="614"/>
        <end position="634"/>
    </location>
</feature>
<keyword evidence="2" id="KW-0472">Membrane</keyword>
<evidence type="ECO:0000256" key="1">
    <source>
        <dbReference type="SAM" id="Coils"/>
    </source>
</evidence>
<dbReference type="OrthoDB" id="531008at2759"/>
<dbReference type="Pfam" id="PF13301">
    <property type="entry name" value="DUF4079"/>
    <property type="match status" value="1"/>
</dbReference>
<evidence type="ECO:0000313" key="4">
    <source>
        <dbReference type="Proteomes" id="UP000239757"/>
    </source>
</evidence>
<dbReference type="Proteomes" id="UP000239757">
    <property type="component" value="Unassembled WGS sequence"/>
</dbReference>
<sequence>MAALFQFPTFISFSSHKPIFSSKPQQWISWKTHEFRPRRSLKICAFSIKRPRSGRKVKSNEELCNDIREFVAEVGLPEGHVPSFKELSQHGNDLANIVRRRGYKLIQKLLSSSPETDGLIADTSVVQKHNANSDSEDTFEGQYLKRENAIEVVPLSTEVFNMENKLVAEDIDSDNHNCMRETTVYTSGDQMEMESTVLEDVSASTLLPFEENYSGSLSVNLDQNSDDSSFMPEESPAMSILEEKVARFVQNGDLDAIEYTVNEKLNETNDEVATQSRTGSEDHSRNAYDAVFKSNGSATVAKQVAPPVAMDYLPWSYDKMEAQTLNSDDSREDLDSKTTGRDTIIEINHLKFLLHQKELELSLLKEQIEKEKIALASMQNKAETEIQKAQKLVSEKDAELLAAEESLLGLQEVQLDYTGDGEIVEVSGSFNGWHHRIKLDPKPSSTIKTPLESRPTPILPTVAAPFPYPLPTSFGMPTKCLPLVLQAKRKTNVMLSQCFAAKNELSEVDNGGDDVKVEEMEESSETLLYSFTPLPLLVLAALPGAGTVRSLFGPFVELVKSWNLPDWLVHWGHPGNMAVVLFAMGGCGTYLGFRIRYSDDVEEKAKAKDLHPKLLGGMFFFFALGATGGVTSLLTSDKPIFESTHAVTGFIGLTLLTIQTILPTLFEGKPGLRNVHGILGSGIMALFLIHAALGLQLGLSY</sequence>
<organism evidence="3 4">
    <name type="scientific">Gossypium barbadense</name>
    <name type="common">Sea Island cotton</name>
    <name type="synonym">Hibiscus barbadensis</name>
    <dbReference type="NCBI Taxonomy" id="3634"/>
    <lineage>
        <taxon>Eukaryota</taxon>
        <taxon>Viridiplantae</taxon>
        <taxon>Streptophyta</taxon>
        <taxon>Embryophyta</taxon>
        <taxon>Tracheophyta</taxon>
        <taxon>Spermatophyta</taxon>
        <taxon>Magnoliopsida</taxon>
        <taxon>eudicotyledons</taxon>
        <taxon>Gunneridae</taxon>
        <taxon>Pentapetalae</taxon>
        <taxon>rosids</taxon>
        <taxon>malvids</taxon>
        <taxon>Malvales</taxon>
        <taxon>Malvaceae</taxon>
        <taxon>Malvoideae</taxon>
        <taxon>Gossypium</taxon>
    </lineage>
</organism>
<feature type="coiled-coil region" evidence="1">
    <location>
        <begin position="354"/>
        <end position="406"/>
    </location>
</feature>
<feature type="transmembrane region" description="Helical" evidence="2">
    <location>
        <begin position="678"/>
        <end position="699"/>
    </location>
</feature>
<evidence type="ECO:0000256" key="2">
    <source>
        <dbReference type="SAM" id="Phobius"/>
    </source>
</evidence>
<proteinExistence type="predicted"/>
<dbReference type="PANTHER" id="PTHR36738:SF1">
    <property type="entry name" value="EXPRESSED PROTEIN"/>
    <property type="match status" value="1"/>
</dbReference>